<dbReference type="AlphaFoldDB" id="A0A2G1XC26"/>
<dbReference type="Gene3D" id="3.40.50.800">
    <property type="entry name" value="Anticodon-binding domain"/>
    <property type="match status" value="1"/>
</dbReference>
<keyword evidence="1" id="KW-0963">Cytoplasm</keyword>
<evidence type="ECO:0000256" key="1">
    <source>
        <dbReference type="ARBA" id="ARBA00022490"/>
    </source>
</evidence>
<dbReference type="GO" id="GO:0006418">
    <property type="term" value="P:tRNA aminoacylation for protein translation"/>
    <property type="evidence" value="ECO:0007669"/>
    <property type="project" value="UniProtKB-ARBA"/>
</dbReference>
<keyword evidence="3" id="KW-0030">Aminoacyl-tRNA synthetase</keyword>
<reference evidence="5 6" key="1">
    <citation type="journal article" date="2017" name="Biochemistry">
        <title>Identification of the Biosynthetic Pathway for the Antibiotic Bicyclomycin.</title>
        <authorList>
            <person name="Patteson J."/>
            <person name="Cai W."/>
            <person name="Johnson R.A."/>
            <person name="Santa Maria K."/>
            <person name="Li B."/>
        </authorList>
    </citation>
    <scope>NUCLEOTIDE SEQUENCE [LARGE SCALE GENOMIC DNA]</scope>
    <source>
        <strain evidence="5 6">ATCC 21532</strain>
    </source>
</reference>
<keyword evidence="3" id="KW-0436">Ligase</keyword>
<feature type="domain" description="Anticodon-binding" evidence="4">
    <location>
        <begin position="38"/>
        <end position="116"/>
    </location>
</feature>
<dbReference type="GO" id="GO:0004812">
    <property type="term" value="F:aminoacyl-tRNA ligase activity"/>
    <property type="evidence" value="ECO:0007669"/>
    <property type="project" value="UniProtKB-KW"/>
</dbReference>
<organism evidence="5 6">
    <name type="scientific">Streptomyces cinnamoneus</name>
    <name type="common">Streptoverticillium cinnamoneum</name>
    <dbReference type="NCBI Taxonomy" id="53446"/>
    <lineage>
        <taxon>Bacteria</taxon>
        <taxon>Bacillati</taxon>
        <taxon>Actinomycetota</taxon>
        <taxon>Actinomycetes</taxon>
        <taxon>Kitasatosporales</taxon>
        <taxon>Streptomycetaceae</taxon>
        <taxon>Streptomyces</taxon>
        <taxon>Streptomyces cinnamoneus group</taxon>
    </lineage>
</organism>
<evidence type="ECO:0000313" key="6">
    <source>
        <dbReference type="Proteomes" id="UP000222531"/>
    </source>
</evidence>
<dbReference type="GO" id="GO:0005524">
    <property type="term" value="F:ATP binding"/>
    <property type="evidence" value="ECO:0007669"/>
    <property type="project" value="UniProtKB-KW"/>
</dbReference>
<gene>
    <name evidence="5" type="ORF">BLA24_28110</name>
</gene>
<proteinExistence type="predicted"/>
<sequence>MTAWYGHQAGRADPRAQGAVLRAPGLRAQPLSTHRVEARVGEAEEFVRRCVERGLRAEARGPEHGTLGARVRSARLVPYQAVIGPREATDGLVALRLRDGRRLDPLPAGEALGRIKGVVVSRRGELWGEEGGVNGGAGGAGAPGGCPYGFRQPVGAGW</sequence>
<name>A0A2G1XC26_STRCJ</name>
<dbReference type="InterPro" id="IPR004154">
    <property type="entry name" value="Anticodon-bd"/>
</dbReference>
<dbReference type="SUPFAM" id="SSF52954">
    <property type="entry name" value="Class II aaRS ABD-related"/>
    <property type="match status" value="1"/>
</dbReference>
<accession>A0A2G1XC26</accession>
<dbReference type="Proteomes" id="UP000222531">
    <property type="component" value="Unassembled WGS sequence"/>
</dbReference>
<keyword evidence="2" id="KW-0067">ATP-binding</keyword>
<evidence type="ECO:0000259" key="4">
    <source>
        <dbReference type="Pfam" id="PF03129"/>
    </source>
</evidence>
<evidence type="ECO:0000313" key="5">
    <source>
        <dbReference type="EMBL" id="PHQ48751.1"/>
    </source>
</evidence>
<dbReference type="InterPro" id="IPR036621">
    <property type="entry name" value="Anticodon-bd_dom_sf"/>
</dbReference>
<evidence type="ECO:0000256" key="3">
    <source>
        <dbReference type="ARBA" id="ARBA00023146"/>
    </source>
</evidence>
<dbReference type="Pfam" id="PF03129">
    <property type="entry name" value="HGTP_anticodon"/>
    <property type="match status" value="1"/>
</dbReference>
<dbReference type="EMBL" id="NHZO01000157">
    <property type="protein sequence ID" value="PHQ48751.1"/>
    <property type="molecule type" value="Genomic_DNA"/>
</dbReference>
<comment type="caution">
    <text evidence="5">The sequence shown here is derived from an EMBL/GenBank/DDBJ whole genome shotgun (WGS) entry which is preliminary data.</text>
</comment>
<evidence type="ECO:0000256" key="2">
    <source>
        <dbReference type="ARBA" id="ARBA00022840"/>
    </source>
</evidence>
<protein>
    <recommendedName>
        <fullName evidence="4">Anticodon-binding domain-containing protein</fullName>
    </recommendedName>
</protein>
<keyword evidence="6" id="KW-1185">Reference proteome</keyword>
<keyword evidence="2" id="KW-0547">Nucleotide-binding</keyword>